<comment type="caution">
    <text evidence="1">The sequence shown here is derived from an EMBL/GenBank/DDBJ whole genome shotgun (WGS) entry which is preliminary data.</text>
</comment>
<sequence>MSLKALDAVVWDGLATASPTEQVEDVRRALRRLVTAGPAAKEEDAYPLYSLVAREGCEPPSAAAVALPFVIALAADPVVPVRVRRELVDVLVAMQAPALNGEDWSGAWALLADPEPAMRRAGMGLAVGAERLLERWRVETDPAVRLPLLLALGEEAAAGRAGQREDEVRAVLSAMLDADDPVLWVAAVHASAELDRDLPLRHMDRLIEVFSDLVLRPRFEEVWYSPNVDGSWTREDLVRSTAVLFEHEREAELSFAVTLIETAGRTADTALCREALDVAWRLLTERRSVEAALLPLAGGLLTHPDGTLRLRAANILAVLGPAAAPYADRLADMLDDDASDDLLDGTVREIARWALTRIDDPRALPGLMEQLRAQAEEQGRGYVIGDPRRPEITDVLVPLRAHADVLLPAMLEAIREGGPREGLTHTILHVLEAWGEDAQSAALPELLPLLTDTSTSTTVLRILLSMGPAAASAEPALRTCQVEDHPGNHDLMAWTSARIGGDRDAALRVIGEAVLTAENPGWGPMSTLAGFGSDAAPYADGLRALMENLTHWSRLRAAITLWEITGRLEPTMRVLEEFVLPIADGGDGYGFFQDALRALIRMGEISPAIRTALLAIRESERRLSRDGGYPMILLDKELRGLIEEALGGACAAAPASTVRTGSP</sequence>
<proteinExistence type="predicted"/>
<accession>A0ABW6XXU3</accession>
<dbReference type="RefSeq" id="WP_030325516.1">
    <property type="nucleotide sequence ID" value="NZ_JBIBDZ010000010.1"/>
</dbReference>
<keyword evidence="2" id="KW-1185">Reference proteome</keyword>
<protein>
    <recommendedName>
        <fullName evidence="3">HEAT repeat domain-containing protein</fullName>
    </recommendedName>
</protein>
<evidence type="ECO:0000313" key="2">
    <source>
        <dbReference type="Proteomes" id="UP001602370"/>
    </source>
</evidence>
<organism evidence="1 2">
    <name type="scientific">Streptomyces flavochromogenes</name>
    <dbReference type="NCBI Taxonomy" id="68199"/>
    <lineage>
        <taxon>Bacteria</taxon>
        <taxon>Bacillati</taxon>
        <taxon>Actinomycetota</taxon>
        <taxon>Actinomycetes</taxon>
        <taxon>Kitasatosporales</taxon>
        <taxon>Streptomycetaceae</taxon>
        <taxon>Streptomyces</taxon>
    </lineage>
</organism>
<reference evidence="1 2" key="1">
    <citation type="submission" date="2024-10" db="EMBL/GenBank/DDBJ databases">
        <title>The Natural Products Discovery Center: Release of the First 8490 Sequenced Strains for Exploring Actinobacteria Biosynthetic Diversity.</title>
        <authorList>
            <person name="Kalkreuter E."/>
            <person name="Kautsar S.A."/>
            <person name="Yang D."/>
            <person name="Bader C.D."/>
            <person name="Teijaro C.N."/>
            <person name="Fluegel L."/>
            <person name="Davis C.M."/>
            <person name="Simpson J.R."/>
            <person name="Lauterbach L."/>
            <person name="Steele A.D."/>
            <person name="Gui C."/>
            <person name="Meng S."/>
            <person name="Li G."/>
            <person name="Viehrig K."/>
            <person name="Ye F."/>
            <person name="Su P."/>
            <person name="Kiefer A.F."/>
            <person name="Nichols A."/>
            <person name="Cepeda A.J."/>
            <person name="Yan W."/>
            <person name="Fan B."/>
            <person name="Jiang Y."/>
            <person name="Adhikari A."/>
            <person name="Zheng C.-J."/>
            <person name="Schuster L."/>
            <person name="Cowan T.M."/>
            <person name="Smanski M.J."/>
            <person name="Chevrette M.G."/>
            <person name="De Carvalho L.P.S."/>
            <person name="Shen B."/>
        </authorList>
    </citation>
    <scope>NUCLEOTIDE SEQUENCE [LARGE SCALE GENOMIC DNA]</scope>
    <source>
        <strain evidence="1 2">NPDC012605</strain>
    </source>
</reference>
<name>A0ABW6XXU3_9ACTN</name>
<dbReference type="EMBL" id="JBIBDZ010000010">
    <property type="protein sequence ID" value="MFF5922337.1"/>
    <property type="molecule type" value="Genomic_DNA"/>
</dbReference>
<gene>
    <name evidence="1" type="ORF">ACFY8C_28980</name>
</gene>
<evidence type="ECO:0008006" key="3">
    <source>
        <dbReference type="Google" id="ProtNLM"/>
    </source>
</evidence>
<dbReference type="SUPFAM" id="SSF48371">
    <property type="entry name" value="ARM repeat"/>
    <property type="match status" value="2"/>
</dbReference>
<dbReference type="Gene3D" id="1.25.10.10">
    <property type="entry name" value="Leucine-rich Repeat Variant"/>
    <property type="match status" value="1"/>
</dbReference>
<dbReference type="Proteomes" id="UP001602370">
    <property type="component" value="Unassembled WGS sequence"/>
</dbReference>
<dbReference type="InterPro" id="IPR016024">
    <property type="entry name" value="ARM-type_fold"/>
</dbReference>
<evidence type="ECO:0000313" key="1">
    <source>
        <dbReference type="EMBL" id="MFF5922337.1"/>
    </source>
</evidence>
<dbReference type="InterPro" id="IPR011989">
    <property type="entry name" value="ARM-like"/>
</dbReference>